<dbReference type="Gene3D" id="3.90.550.10">
    <property type="entry name" value="Spore Coat Polysaccharide Biosynthesis Protein SpsA, Chain A"/>
    <property type="match status" value="1"/>
</dbReference>
<organism evidence="1 2">
    <name type="scientific">Spirosoma telluris</name>
    <dbReference type="NCBI Taxonomy" id="2183553"/>
    <lineage>
        <taxon>Bacteria</taxon>
        <taxon>Pseudomonadati</taxon>
        <taxon>Bacteroidota</taxon>
        <taxon>Cytophagia</taxon>
        <taxon>Cytophagales</taxon>
        <taxon>Cytophagaceae</taxon>
        <taxon>Spirosoma</taxon>
    </lineage>
</organism>
<comment type="caution">
    <text evidence="1">The sequence shown here is derived from an EMBL/GenBank/DDBJ whole genome shotgun (WGS) entry which is preliminary data.</text>
</comment>
<sequence>MFNRPAQALRVFERIREVKPESLYLTVDGPRPDRLADNEATKQCQEIATLVDWPCTIHTLFRAENLGCRQAVSSAINWFFEHVEAGIILEDDCLPDLTFFDFCQVLLQRYVNEPKIMHIGELTYMVTIHGVQMPISSPVYHTSGGGLPGVEPGNCMISP</sequence>
<dbReference type="InterPro" id="IPR029044">
    <property type="entry name" value="Nucleotide-diphossugar_trans"/>
</dbReference>
<evidence type="ECO:0000313" key="2">
    <source>
        <dbReference type="Proteomes" id="UP000249016"/>
    </source>
</evidence>
<evidence type="ECO:0000313" key="1">
    <source>
        <dbReference type="EMBL" id="RAI74706.1"/>
    </source>
</evidence>
<dbReference type="AlphaFoldDB" id="A0A327NKX2"/>
<dbReference type="EMBL" id="QLII01000001">
    <property type="protein sequence ID" value="RAI74706.1"/>
    <property type="molecule type" value="Genomic_DNA"/>
</dbReference>
<dbReference type="SUPFAM" id="SSF53448">
    <property type="entry name" value="Nucleotide-diphospho-sugar transferases"/>
    <property type="match status" value="1"/>
</dbReference>
<gene>
    <name evidence="1" type="ORF">HMF3257_11345</name>
</gene>
<proteinExistence type="predicted"/>
<protein>
    <submittedName>
        <fullName evidence="1">Uncharacterized protein</fullName>
    </submittedName>
</protein>
<dbReference type="Proteomes" id="UP000249016">
    <property type="component" value="Unassembled WGS sequence"/>
</dbReference>
<name>A0A327NKX2_9BACT</name>
<reference evidence="1 2" key="1">
    <citation type="submission" date="2018-06" db="EMBL/GenBank/DDBJ databases">
        <title>Spirosoma sp. HMF3257 Genome sequencing and assembly.</title>
        <authorList>
            <person name="Kang H."/>
            <person name="Cha I."/>
            <person name="Kim H."/>
            <person name="Kang J."/>
            <person name="Joh K."/>
        </authorList>
    </citation>
    <scope>NUCLEOTIDE SEQUENCE [LARGE SCALE GENOMIC DNA]</scope>
    <source>
        <strain evidence="1 2">HMF3257</strain>
    </source>
</reference>
<keyword evidence="2" id="KW-1185">Reference proteome</keyword>
<accession>A0A327NKX2</accession>